<feature type="transmembrane region" description="Helical" evidence="1">
    <location>
        <begin position="161"/>
        <end position="181"/>
    </location>
</feature>
<comment type="caution">
    <text evidence="2">The sequence shown here is derived from an EMBL/GenBank/DDBJ whole genome shotgun (WGS) entry which is preliminary data.</text>
</comment>
<dbReference type="RefSeq" id="WP_158363359.1">
    <property type="nucleotide sequence ID" value="NZ_JAOQKC010000009.1"/>
</dbReference>
<keyword evidence="3" id="KW-1185">Reference proteome</keyword>
<accession>A0ABT2RX68</accession>
<sequence length="197" mass="22193">MWKQLSGIRGKFLPVFLTGFAAGVLYMALFGRPVVHETTLLSRYFFSKYQQVEFASGELFLYILKSRMSAFTLLWLTGFTFFGTAASLLALAWVGISLGITMTTAAMKLGFSGILICLASGLPQLVLYVPAAAWIFRKISEMSENREWRRCSRYSGGRGQLLSYLLVWLLGFFLFFLGSLLESYVNPLFLRAVLKNI</sequence>
<reference evidence="2 3" key="1">
    <citation type="journal article" date="2021" name="ISME Commun">
        <title>Automated analysis of genomic sequences facilitates high-throughput and comprehensive description of bacteria.</title>
        <authorList>
            <person name="Hitch T.C.A."/>
        </authorList>
    </citation>
    <scope>NUCLEOTIDE SEQUENCE [LARGE SCALE GENOMIC DNA]</scope>
    <source>
        <strain evidence="2 3">Sanger_04</strain>
    </source>
</reference>
<evidence type="ECO:0000313" key="2">
    <source>
        <dbReference type="EMBL" id="MCU6696878.1"/>
    </source>
</evidence>
<proteinExistence type="predicted"/>
<dbReference type="EMBL" id="JAOQKC010000009">
    <property type="protein sequence ID" value="MCU6696878.1"/>
    <property type="molecule type" value="Genomic_DNA"/>
</dbReference>
<evidence type="ECO:0000256" key="1">
    <source>
        <dbReference type="SAM" id="Phobius"/>
    </source>
</evidence>
<keyword evidence="1" id="KW-0812">Transmembrane</keyword>
<evidence type="ECO:0000313" key="3">
    <source>
        <dbReference type="Proteomes" id="UP001652461"/>
    </source>
</evidence>
<feature type="transmembrane region" description="Helical" evidence="1">
    <location>
        <begin position="12"/>
        <end position="29"/>
    </location>
</feature>
<feature type="transmembrane region" description="Helical" evidence="1">
    <location>
        <begin position="113"/>
        <end position="136"/>
    </location>
</feature>
<name>A0ABT2RX68_9FIRM</name>
<organism evidence="2 3">
    <name type="scientific">Laedolimicola ammoniilytica</name>
    <dbReference type="NCBI Taxonomy" id="2981771"/>
    <lineage>
        <taxon>Bacteria</taxon>
        <taxon>Bacillati</taxon>
        <taxon>Bacillota</taxon>
        <taxon>Clostridia</taxon>
        <taxon>Lachnospirales</taxon>
        <taxon>Lachnospiraceae</taxon>
        <taxon>Laedolimicola</taxon>
    </lineage>
</organism>
<gene>
    <name evidence="2" type="ORF">OCV63_08200</name>
</gene>
<keyword evidence="1" id="KW-0472">Membrane</keyword>
<dbReference type="Proteomes" id="UP001652461">
    <property type="component" value="Unassembled WGS sequence"/>
</dbReference>
<protein>
    <submittedName>
        <fullName evidence="2">Stage II sporulation protein M</fullName>
    </submittedName>
</protein>
<feature type="transmembrane region" description="Helical" evidence="1">
    <location>
        <begin position="71"/>
        <end position="93"/>
    </location>
</feature>
<keyword evidence="1" id="KW-1133">Transmembrane helix</keyword>